<accession>A0A380JFD8</accession>
<feature type="transmembrane region" description="Helical" evidence="1">
    <location>
        <begin position="45"/>
        <end position="67"/>
    </location>
</feature>
<dbReference type="EMBL" id="UHFA01000002">
    <property type="protein sequence ID" value="SUN36561.1"/>
    <property type="molecule type" value="Genomic_DNA"/>
</dbReference>
<dbReference type="InterPro" id="IPR036890">
    <property type="entry name" value="HATPase_C_sf"/>
</dbReference>
<feature type="transmembrane region" description="Helical" evidence="1">
    <location>
        <begin position="192"/>
        <end position="211"/>
    </location>
</feature>
<dbReference type="SUPFAM" id="SSF55874">
    <property type="entry name" value="ATPase domain of HSP90 chaperone/DNA topoisomerase II/histidine kinase"/>
    <property type="match status" value="1"/>
</dbReference>
<sequence length="453" mass="52019">MIFMKCFLYSWALFWSGWYVFTWISKLSLPLKKLLPASLVSALLIYFNLRLGTIVDVVHLLLISFIFFKFEPKRRLVFFSFYTAIGLEFLLSISYYIVFGVDPNQMNLAEYPIYQILIANLLVIPEYWVIHTVFNLNFKSITNSRSKRVNKFLIEITIGLVVSYLILYGIYLLSHIHNDPTIDWLTANRNKVVFAAVPIFAWFLFGFNRWVRMTLKKDIENDRELHISNLETYNHRVEVLYDELASFKRDYQSALEKMAKSIVSQDIAKIRKTYQQILGNTNQAQEISRSKNSDIGKLSAIHVSPIKSMLSAKILQAQEAGIEVTIEAPDQIDDIPMKIIDLVTLIGILSDNAIEAAKESEEKAISVAYFRVDNQQFFVIENSTKDEQVPISHIFEDGFSSKGSNRGIGLANVERIISEYANVSLSTRSSDYSFRQTLAMVENDNQQEKPVAS</sequence>
<dbReference type="RefSeq" id="WP_115325086.1">
    <property type="nucleotide sequence ID" value="NZ_UHFA01000002.1"/>
</dbReference>
<dbReference type="PANTHER" id="PTHR40448:SF1">
    <property type="entry name" value="TWO-COMPONENT SENSOR HISTIDINE KINASE"/>
    <property type="match status" value="1"/>
</dbReference>
<feature type="transmembrane region" description="Helical" evidence="1">
    <location>
        <begin position="7"/>
        <end position="25"/>
    </location>
</feature>
<gene>
    <name evidence="3" type="primary">citS</name>
    <name evidence="3" type="ORF">NCTC11391_01558</name>
</gene>
<dbReference type="PANTHER" id="PTHR40448">
    <property type="entry name" value="TWO-COMPONENT SENSOR HISTIDINE KINASE"/>
    <property type="match status" value="1"/>
</dbReference>
<feature type="transmembrane region" description="Helical" evidence="1">
    <location>
        <begin position="79"/>
        <end position="99"/>
    </location>
</feature>
<evidence type="ECO:0000256" key="1">
    <source>
        <dbReference type="SAM" id="Phobius"/>
    </source>
</evidence>
<reference evidence="3 4" key="1">
    <citation type="submission" date="2018-06" db="EMBL/GenBank/DDBJ databases">
        <authorList>
            <consortium name="Pathogen Informatics"/>
            <person name="Doyle S."/>
        </authorList>
    </citation>
    <scope>NUCLEOTIDE SEQUENCE [LARGE SCALE GENOMIC DNA]</scope>
    <source>
        <strain evidence="4">NCTC 11391</strain>
    </source>
</reference>
<feature type="domain" description="Sensor histidine kinase NatK-like C-terminal" evidence="2">
    <location>
        <begin position="337"/>
        <end position="439"/>
    </location>
</feature>
<dbReference type="InterPro" id="IPR032834">
    <property type="entry name" value="NatK-like_C"/>
</dbReference>
<dbReference type="AlphaFoldDB" id="A0A380JFD8"/>
<evidence type="ECO:0000313" key="4">
    <source>
        <dbReference type="Proteomes" id="UP000254082"/>
    </source>
</evidence>
<proteinExistence type="predicted"/>
<feature type="transmembrane region" description="Helical" evidence="1">
    <location>
        <begin position="152"/>
        <end position="172"/>
    </location>
</feature>
<dbReference type="OrthoDB" id="1656061at2"/>
<keyword evidence="1" id="KW-0812">Transmembrane</keyword>
<dbReference type="GO" id="GO:0042802">
    <property type="term" value="F:identical protein binding"/>
    <property type="evidence" value="ECO:0007669"/>
    <property type="project" value="TreeGrafter"/>
</dbReference>
<name>A0A380JFD8_STRDO</name>
<keyword evidence="3" id="KW-0808">Transferase</keyword>
<keyword evidence="3" id="KW-0418">Kinase</keyword>
<organism evidence="3 4">
    <name type="scientific">Streptococcus downei MFe28</name>
    <dbReference type="NCBI Taxonomy" id="764290"/>
    <lineage>
        <taxon>Bacteria</taxon>
        <taxon>Bacillati</taxon>
        <taxon>Bacillota</taxon>
        <taxon>Bacilli</taxon>
        <taxon>Lactobacillales</taxon>
        <taxon>Streptococcaceae</taxon>
        <taxon>Streptococcus</taxon>
    </lineage>
</organism>
<feature type="transmembrane region" description="Helical" evidence="1">
    <location>
        <begin position="111"/>
        <end position="131"/>
    </location>
</feature>
<keyword evidence="1" id="KW-0472">Membrane</keyword>
<keyword evidence="4" id="KW-1185">Reference proteome</keyword>
<dbReference type="Gene3D" id="3.30.565.10">
    <property type="entry name" value="Histidine kinase-like ATPase, C-terminal domain"/>
    <property type="match status" value="1"/>
</dbReference>
<dbReference type="GO" id="GO:0004673">
    <property type="term" value="F:protein histidine kinase activity"/>
    <property type="evidence" value="ECO:0007669"/>
    <property type="project" value="UniProtKB-EC"/>
</dbReference>
<protein>
    <submittedName>
        <fullName evidence="3">Sensor histidine kinase</fullName>
        <ecNumber evidence="3">2.7.13.3</ecNumber>
    </submittedName>
</protein>
<dbReference type="EC" id="2.7.13.3" evidence="3"/>
<dbReference type="Pfam" id="PF14501">
    <property type="entry name" value="HATPase_c_5"/>
    <property type="match status" value="1"/>
</dbReference>
<dbReference type="Proteomes" id="UP000254082">
    <property type="component" value="Unassembled WGS sequence"/>
</dbReference>
<evidence type="ECO:0000313" key="3">
    <source>
        <dbReference type="EMBL" id="SUN36561.1"/>
    </source>
</evidence>
<keyword evidence="1" id="KW-1133">Transmembrane helix</keyword>
<evidence type="ECO:0000259" key="2">
    <source>
        <dbReference type="Pfam" id="PF14501"/>
    </source>
</evidence>